<proteinExistence type="predicted"/>
<dbReference type="AlphaFoldDB" id="A0A0K2TEP5"/>
<sequence>MNPSQLWVPRYAASID</sequence>
<reference evidence="1" key="1">
    <citation type="submission" date="2014-05" db="EMBL/GenBank/DDBJ databases">
        <authorList>
            <person name="Chronopoulou M."/>
        </authorList>
    </citation>
    <scope>NUCLEOTIDE SEQUENCE</scope>
    <source>
        <tissue evidence="1">Whole organism</tissue>
    </source>
</reference>
<organism evidence="1">
    <name type="scientific">Lepeophtheirus salmonis</name>
    <name type="common">Salmon louse</name>
    <name type="synonym">Caligus salmonis</name>
    <dbReference type="NCBI Taxonomy" id="72036"/>
    <lineage>
        <taxon>Eukaryota</taxon>
        <taxon>Metazoa</taxon>
        <taxon>Ecdysozoa</taxon>
        <taxon>Arthropoda</taxon>
        <taxon>Crustacea</taxon>
        <taxon>Multicrustacea</taxon>
        <taxon>Hexanauplia</taxon>
        <taxon>Copepoda</taxon>
        <taxon>Siphonostomatoida</taxon>
        <taxon>Caligidae</taxon>
        <taxon>Lepeophtheirus</taxon>
    </lineage>
</organism>
<evidence type="ECO:0000313" key="1">
    <source>
        <dbReference type="EMBL" id="CDW24057.1"/>
    </source>
</evidence>
<dbReference type="EMBL" id="HACA01006696">
    <property type="protein sequence ID" value="CDW24057.1"/>
    <property type="molecule type" value="Transcribed_RNA"/>
</dbReference>
<protein>
    <submittedName>
        <fullName evidence="1">Uncharacterized protein</fullName>
    </submittedName>
</protein>
<name>A0A0K2TEP5_LEPSM</name>
<accession>A0A0K2TEP5</accession>